<protein>
    <submittedName>
        <fullName evidence="1">Uncharacterized protein</fullName>
    </submittedName>
</protein>
<comment type="caution">
    <text evidence="1">The sequence shown here is derived from an EMBL/GenBank/DDBJ whole genome shotgun (WGS) entry which is preliminary data.</text>
</comment>
<sequence>MVKVKKRWLLFITILPLMMYLIYSKWHEGTPYGKKIYSPNNEFYYQRYRVFTPEEWVPFALPGSAGFSDKDGYVRAYSADGKLIGEVFADGVPRAVVFWTDDVLAVMDGSRNNYGDGRIQLPSTAELPW</sequence>
<dbReference type="Proteomes" id="UP000571084">
    <property type="component" value="Unassembled WGS sequence"/>
</dbReference>
<proteinExistence type="predicted"/>
<evidence type="ECO:0000313" key="1">
    <source>
        <dbReference type="EMBL" id="MBB5200954.1"/>
    </source>
</evidence>
<dbReference type="AlphaFoldDB" id="A0A840RWA1"/>
<name>A0A840RWA1_9BURK</name>
<keyword evidence="2" id="KW-1185">Reference proteome</keyword>
<accession>A0A840RWA1</accession>
<gene>
    <name evidence="1" type="ORF">HNR39_002796</name>
</gene>
<reference evidence="1 2" key="1">
    <citation type="submission" date="2020-08" db="EMBL/GenBank/DDBJ databases">
        <title>Genomic Encyclopedia of Type Strains, Phase IV (KMG-IV): sequencing the most valuable type-strain genomes for metagenomic binning, comparative biology and taxonomic classification.</title>
        <authorList>
            <person name="Goeker M."/>
        </authorList>
    </citation>
    <scope>NUCLEOTIDE SEQUENCE [LARGE SCALE GENOMIC DNA]</scope>
    <source>
        <strain evidence="1 2">DSM 23240</strain>
    </source>
</reference>
<dbReference type="RefSeq" id="WP_168055614.1">
    <property type="nucleotide sequence ID" value="NZ_JAAOZT010000007.1"/>
</dbReference>
<evidence type="ECO:0000313" key="2">
    <source>
        <dbReference type="Proteomes" id="UP000571084"/>
    </source>
</evidence>
<dbReference type="EMBL" id="JACHHQ010000005">
    <property type="protein sequence ID" value="MBB5200954.1"/>
    <property type="molecule type" value="Genomic_DNA"/>
</dbReference>
<organism evidence="1 2">
    <name type="scientific">Glaciimonas immobilis</name>
    <dbReference type="NCBI Taxonomy" id="728004"/>
    <lineage>
        <taxon>Bacteria</taxon>
        <taxon>Pseudomonadati</taxon>
        <taxon>Pseudomonadota</taxon>
        <taxon>Betaproteobacteria</taxon>
        <taxon>Burkholderiales</taxon>
        <taxon>Oxalobacteraceae</taxon>
        <taxon>Glaciimonas</taxon>
    </lineage>
</organism>